<evidence type="ECO:0000256" key="8">
    <source>
        <dbReference type="SAM" id="Phobius"/>
    </source>
</evidence>
<name>A0A395S466_FUSSP</name>
<keyword evidence="6" id="KW-0325">Glycoprotein</keyword>
<dbReference type="FunFam" id="1.20.1250.20:FF:000057">
    <property type="entry name" value="MFS general substrate transporter"/>
    <property type="match status" value="1"/>
</dbReference>
<evidence type="ECO:0000256" key="2">
    <source>
        <dbReference type="ARBA" id="ARBA00022448"/>
    </source>
</evidence>
<dbReference type="SUPFAM" id="SSF103473">
    <property type="entry name" value="MFS general substrate transporter"/>
    <property type="match status" value="1"/>
</dbReference>
<gene>
    <name evidence="9" type="ORF">FSPOR_6224</name>
</gene>
<keyword evidence="2" id="KW-0813">Transport</keyword>
<feature type="compositionally biased region" description="Polar residues" evidence="7">
    <location>
        <begin position="1"/>
        <end position="13"/>
    </location>
</feature>
<comment type="subcellular location">
    <subcellularLocation>
        <location evidence="1">Membrane</location>
        <topology evidence="1">Multi-pass membrane protein</topology>
    </subcellularLocation>
</comment>
<evidence type="ECO:0000256" key="6">
    <source>
        <dbReference type="ARBA" id="ARBA00023180"/>
    </source>
</evidence>
<comment type="caution">
    <text evidence="9">The sequence shown here is derived from an EMBL/GenBank/DDBJ whole genome shotgun (WGS) entry which is preliminary data.</text>
</comment>
<dbReference type="Gene3D" id="1.20.1250.20">
    <property type="entry name" value="MFS general substrate transporter like domains"/>
    <property type="match status" value="3"/>
</dbReference>
<reference evidence="9 10" key="1">
    <citation type="journal article" date="2018" name="PLoS Pathog.">
        <title>Evolution of structural diversity of trichothecenes, a family of toxins produced by plant pathogenic and entomopathogenic fungi.</title>
        <authorList>
            <person name="Proctor R.H."/>
            <person name="McCormick S.P."/>
            <person name="Kim H.S."/>
            <person name="Cardoza R.E."/>
            <person name="Stanley A.M."/>
            <person name="Lindo L."/>
            <person name="Kelly A."/>
            <person name="Brown D.W."/>
            <person name="Lee T."/>
            <person name="Vaughan M.M."/>
            <person name="Alexander N.J."/>
            <person name="Busman M."/>
            <person name="Gutierrez S."/>
        </authorList>
    </citation>
    <scope>NUCLEOTIDE SEQUENCE [LARGE SCALE GENOMIC DNA]</scope>
    <source>
        <strain evidence="9 10">NRRL 3299</strain>
    </source>
</reference>
<feature type="transmembrane region" description="Helical" evidence="8">
    <location>
        <begin position="420"/>
        <end position="440"/>
    </location>
</feature>
<dbReference type="InterPro" id="IPR011701">
    <property type="entry name" value="MFS"/>
</dbReference>
<dbReference type="GO" id="GO:0022857">
    <property type="term" value="F:transmembrane transporter activity"/>
    <property type="evidence" value="ECO:0007669"/>
    <property type="project" value="InterPro"/>
</dbReference>
<evidence type="ECO:0000313" key="9">
    <source>
        <dbReference type="EMBL" id="RGP67168.1"/>
    </source>
</evidence>
<evidence type="ECO:0000256" key="5">
    <source>
        <dbReference type="ARBA" id="ARBA00023136"/>
    </source>
</evidence>
<dbReference type="InterPro" id="IPR036259">
    <property type="entry name" value="MFS_trans_sf"/>
</dbReference>
<evidence type="ECO:0000256" key="7">
    <source>
        <dbReference type="SAM" id="MobiDB-lite"/>
    </source>
</evidence>
<feature type="transmembrane region" description="Helical" evidence="8">
    <location>
        <begin position="362"/>
        <end position="384"/>
    </location>
</feature>
<feature type="compositionally biased region" description="Basic and acidic residues" evidence="7">
    <location>
        <begin position="14"/>
        <end position="41"/>
    </location>
</feature>
<keyword evidence="4 8" id="KW-1133">Transmembrane helix</keyword>
<dbReference type="EMBL" id="PXOF01000086">
    <property type="protein sequence ID" value="RGP67168.1"/>
    <property type="molecule type" value="Genomic_DNA"/>
</dbReference>
<feature type="region of interest" description="Disordered" evidence="7">
    <location>
        <begin position="1"/>
        <end position="48"/>
    </location>
</feature>
<accession>A0A395S466</accession>
<organism evidence="9 10">
    <name type="scientific">Fusarium sporotrichioides</name>
    <dbReference type="NCBI Taxonomy" id="5514"/>
    <lineage>
        <taxon>Eukaryota</taxon>
        <taxon>Fungi</taxon>
        <taxon>Dikarya</taxon>
        <taxon>Ascomycota</taxon>
        <taxon>Pezizomycotina</taxon>
        <taxon>Sordariomycetes</taxon>
        <taxon>Hypocreomycetidae</taxon>
        <taxon>Hypocreales</taxon>
        <taxon>Nectriaceae</taxon>
        <taxon>Fusarium</taxon>
    </lineage>
</organism>
<feature type="transmembrane region" description="Helical" evidence="8">
    <location>
        <begin position="297"/>
        <end position="316"/>
    </location>
</feature>
<keyword evidence="5 8" id="KW-0472">Membrane</keyword>
<evidence type="ECO:0000256" key="3">
    <source>
        <dbReference type="ARBA" id="ARBA00022692"/>
    </source>
</evidence>
<dbReference type="PANTHER" id="PTHR43791">
    <property type="entry name" value="PERMEASE-RELATED"/>
    <property type="match status" value="1"/>
</dbReference>
<feature type="transmembrane region" description="Helical" evidence="8">
    <location>
        <begin position="162"/>
        <end position="182"/>
    </location>
</feature>
<feature type="transmembrane region" description="Helical" evidence="8">
    <location>
        <begin position="226"/>
        <end position="248"/>
    </location>
</feature>
<sequence length="493" mass="54545">MASSCEPRLSTSSKDAKPSHGLDTIRDEKVLEQSGHNDRSGDYSGAASKTDPAEIALVRKLDRMIMPILWAMYFLNYLDRNALPQARLNTLERDLNLKGVQYNTAISILFVGYLLMQSMLSFPKILATGTNSDIFSPLQHVHDTDPTIHLSFLLHGLVACRFFLGFVEAPFYPGALYLLSIYYTRKELATRISLLYTGQVVSTGCSGLIAAATFSTLDQVKGIAGWQWLFIIEGSATVVVAVFGFFLLPDDPSETRWLTPEERELCILRISRDTVGQQARGSTWEGFKQACKDPRTWLFCLMQNLHISACSFNNFFPTIVRAMGFKSTTALLLTAPPYFVSGILGIPFAWSSGHFNERTWHITAGLSLAVVGFVISCSTLSSAARYTATFLYATGAYSVGSVILGWVSNTLSQTPEKKSVAYALVNVTANLAYIYCAYLWPSSDGPDYLMGFSSMVAFAVTSIMCAWAMRVWLKKLNRSILDSSENEGALYTY</sequence>
<feature type="transmembrane region" description="Helical" evidence="8">
    <location>
        <begin position="99"/>
        <end position="116"/>
    </location>
</feature>
<evidence type="ECO:0000256" key="4">
    <source>
        <dbReference type="ARBA" id="ARBA00022989"/>
    </source>
</evidence>
<dbReference type="FunFam" id="1.20.1250.20:FF:000013">
    <property type="entry name" value="MFS general substrate transporter"/>
    <property type="match status" value="1"/>
</dbReference>
<protein>
    <recommendedName>
        <fullName evidence="11">Major facilitator superfamily (MFS) profile domain-containing protein</fullName>
    </recommendedName>
</protein>
<dbReference type="GO" id="GO:0016020">
    <property type="term" value="C:membrane"/>
    <property type="evidence" value="ECO:0007669"/>
    <property type="project" value="UniProtKB-SubCell"/>
</dbReference>
<evidence type="ECO:0000313" key="10">
    <source>
        <dbReference type="Proteomes" id="UP000266152"/>
    </source>
</evidence>
<keyword evidence="10" id="KW-1185">Reference proteome</keyword>
<dbReference type="AlphaFoldDB" id="A0A395S466"/>
<evidence type="ECO:0008006" key="11">
    <source>
        <dbReference type="Google" id="ProtNLM"/>
    </source>
</evidence>
<dbReference type="Pfam" id="PF07690">
    <property type="entry name" value="MFS_1"/>
    <property type="match status" value="1"/>
</dbReference>
<dbReference type="Proteomes" id="UP000266152">
    <property type="component" value="Unassembled WGS sequence"/>
</dbReference>
<feature type="transmembrane region" description="Helical" evidence="8">
    <location>
        <begin position="452"/>
        <end position="473"/>
    </location>
</feature>
<feature type="transmembrane region" description="Helical" evidence="8">
    <location>
        <begin position="328"/>
        <end position="350"/>
    </location>
</feature>
<proteinExistence type="predicted"/>
<evidence type="ECO:0000256" key="1">
    <source>
        <dbReference type="ARBA" id="ARBA00004141"/>
    </source>
</evidence>
<feature type="transmembrane region" description="Helical" evidence="8">
    <location>
        <begin position="390"/>
        <end position="408"/>
    </location>
</feature>
<feature type="transmembrane region" description="Helical" evidence="8">
    <location>
        <begin position="194"/>
        <end position="214"/>
    </location>
</feature>
<dbReference type="PANTHER" id="PTHR43791:SF62">
    <property type="entry name" value="MAJOR FACILITATOR SUPERFAMILY (MFS) PROFILE DOMAIN-CONTAINING PROTEIN"/>
    <property type="match status" value="1"/>
</dbReference>
<keyword evidence="3 8" id="KW-0812">Transmembrane</keyword>